<feature type="compositionally biased region" description="Basic and acidic residues" evidence="11">
    <location>
        <begin position="10"/>
        <end position="23"/>
    </location>
</feature>
<dbReference type="PANTHER" id="PTHR18359">
    <property type="entry name" value="WD-REPEAT PROTEIN-RELATED"/>
    <property type="match status" value="1"/>
</dbReference>
<proteinExistence type="evidence at transcript level"/>
<keyword evidence="4" id="KW-0853">WD repeat</keyword>
<keyword evidence="5" id="KW-0677">Repeat</keyword>
<comment type="similarity">
    <text evidence="7">Belongs to the WD repeat UTP18 family.</text>
</comment>
<evidence type="ECO:0000313" key="12">
    <source>
        <dbReference type="EMBL" id="CAB3267576.1"/>
    </source>
</evidence>
<dbReference type="InterPro" id="IPR036322">
    <property type="entry name" value="WD40_repeat_dom_sf"/>
</dbReference>
<evidence type="ECO:0000256" key="7">
    <source>
        <dbReference type="ARBA" id="ARBA00025767"/>
    </source>
</evidence>
<gene>
    <name evidence="12" type="primary">Utp18</name>
</gene>
<dbReference type="PANTHER" id="PTHR18359:SF0">
    <property type="entry name" value="U3 SMALL NUCLEOLAR RNA-ASSOCIATED PROTEIN 18 HOMOLOG"/>
    <property type="match status" value="1"/>
</dbReference>
<dbReference type="GO" id="GO:0034388">
    <property type="term" value="C:Pwp2p-containing subcomplex of 90S preribosome"/>
    <property type="evidence" value="ECO:0007669"/>
    <property type="project" value="TreeGrafter"/>
</dbReference>
<keyword evidence="6" id="KW-0539">Nucleus</keyword>
<evidence type="ECO:0000256" key="4">
    <source>
        <dbReference type="ARBA" id="ARBA00022574"/>
    </source>
</evidence>
<evidence type="ECO:0000256" key="8">
    <source>
        <dbReference type="ARBA" id="ARBA00058527"/>
    </source>
</evidence>
<feature type="region of interest" description="Disordered" evidence="11">
    <location>
        <begin position="50"/>
        <end position="93"/>
    </location>
</feature>
<name>A0A6F9DX79_9ASCI</name>
<evidence type="ECO:0000256" key="2">
    <source>
        <dbReference type="ARBA" id="ARBA00022552"/>
    </source>
</evidence>
<dbReference type="AlphaFoldDB" id="A0A6F9DX79"/>
<sequence>MLRKAKKRNHADAENTPHTDEVQTKIMSPELKTNVDQTLETYVFGGLSSIDESDSEYTKNDSEVVNPTPAWHDDDDDTDNETSQPKDCFTKGSKMSRKEQFEKVVGPTPEWALITPVKDQSFETLLMPKYVGNITKRLSPNTVELNRCVDLNKHGQSKNRLKTCEFHPSSQIAMTASQDCRLHLFQVDGKTNAKIHSLFMDKFQIHCAHFLANGTEILMSSNVKWLYSYDMVSGKVVEIPYVKGMRESKLTKFRVSPCGRYLVFLSRFGKIHVIDPTTKEHMSTLKMNGSVEDVAFKNGGDELLSFGDEGIVYQWDLRSRKCMSTFGDEGCVKGTTIAVSHNNKIACGSYSGIVNLYDESSLDKSHPTPLKTFKNLKSPVSGLCFNSTSEMLAMASDSVQNAVKLAHVSSLSVFSNFPGFNNLNMKFPQEIGFSPNSGYFTVGNNKGRALLYRLKHYANY</sequence>
<dbReference type="InterPro" id="IPR015943">
    <property type="entry name" value="WD40/YVTN_repeat-like_dom_sf"/>
</dbReference>
<comment type="function">
    <text evidence="8">Part of the small subunit (SSU) processome, first precursor of the small eukaryotic ribosomal subunit. During the assembly of the SSU processome in the nucleolus, many ribosome biogenesis factors, an RNA chaperone and ribosomal proteins associate with the nascent pre-rRNA and work in concert to generate RNA folding, modifications, rearrangements and cleavage as well as targeted degradation of pre-ribosomal RNA by the RNA exosome. Involved in nucleolar processing of pre-18S ribosomal RNA.</text>
</comment>
<organism evidence="12">
    <name type="scientific">Phallusia mammillata</name>
    <dbReference type="NCBI Taxonomy" id="59560"/>
    <lineage>
        <taxon>Eukaryota</taxon>
        <taxon>Metazoa</taxon>
        <taxon>Chordata</taxon>
        <taxon>Tunicata</taxon>
        <taxon>Ascidiacea</taxon>
        <taxon>Phlebobranchia</taxon>
        <taxon>Ascidiidae</taxon>
        <taxon>Phallusia</taxon>
    </lineage>
</organism>
<dbReference type="Gene3D" id="2.130.10.10">
    <property type="entry name" value="YVTN repeat-like/Quinoprotein amine dehydrogenase"/>
    <property type="match status" value="1"/>
</dbReference>
<evidence type="ECO:0000256" key="10">
    <source>
        <dbReference type="ARBA" id="ARBA00075773"/>
    </source>
</evidence>
<dbReference type="SMART" id="SM00320">
    <property type="entry name" value="WD40"/>
    <property type="match status" value="4"/>
</dbReference>
<evidence type="ECO:0000256" key="1">
    <source>
        <dbReference type="ARBA" id="ARBA00004604"/>
    </source>
</evidence>
<dbReference type="GO" id="GO:0006364">
    <property type="term" value="P:rRNA processing"/>
    <property type="evidence" value="ECO:0007669"/>
    <property type="project" value="UniProtKB-KW"/>
</dbReference>
<keyword evidence="3" id="KW-0597">Phosphoprotein</keyword>
<comment type="subcellular location">
    <subcellularLocation>
        <location evidence="1">Nucleus</location>
        <location evidence="1">Nucleolus</location>
    </subcellularLocation>
</comment>
<evidence type="ECO:0000256" key="5">
    <source>
        <dbReference type="ARBA" id="ARBA00022737"/>
    </source>
</evidence>
<dbReference type="GO" id="GO:0032040">
    <property type="term" value="C:small-subunit processome"/>
    <property type="evidence" value="ECO:0007669"/>
    <property type="project" value="TreeGrafter"/>
</dbReference>
<evidence type="ECO:0000256" key="9">
    <source>
        <dbReference type="ARBA" id="ARBA00074442"/>
    </source>
</evidence>
<protein>
    <recommendedName>
        <fullName evidence="9">U3 small nucleolar RNA-associated protein 18 homolog</fullName>
    </recommendedName>
    <alternativeName>
        <fullName evidence="10">WD repeat-containing protein 50</fullName>
    </alternativeName>
</protein>
<dbReference type="InterPro" id="IPR001680">
    <property type="entry name" value="WD40_rpt"/>
</dbReference>
<feature type="region of interest" description="Disordered" evidence="11">
    <location>
        <begin position="1"/>
        <end position="32"/>
    </location>
</feature>
<keyword evidence="2" id="KW-0698">rRNA processing</keyword>
<reference evidence="12" key="1">
    <citation type="submission" date="2020-04" db="EMBL/GenBank/DDBJ databases">
        <authorList>
            <person name="Neveu A P."/>
        </authorList>
    </citation>
    <scope>NUCLEOTIDE SEQUENCE</scope>
    <source>
        <tissue evidence="12">Whole embryo</tissue>
    </source>
</reference>
<dbReference type="InterPro" id="IPR045161">
    <property type="entry name" value="Utp18"/>
</dbReference>
<dbReference type="SUPFAM" id="SSF50978">
    <property type="entry name" value="WD40 repeat-like"/>
    <property type="match status" value="1"/>
</dbReference>
<accession>A0A6F9DX79</accession>
<evidence type="ECO:0000256" key="6">
    <source>
        <dbReference type="ARBA" id="ARBA00023242"/>
    </source>
</evidence>
<dbReference type="FunFam" id="2.130.10.10:FF:000121">
    <property type="entry name" value="U3 small nucleolar RNA-associated protein 18 homolog"/>
    <property type="match status" value="1"/>
</dbReference>
<evidence type="ECO:0000256" key="3">
    <source>
        <dbReference type="ARBA" id="ARBA00022553"/>
    </source>
</evidence>
<dbReference type="EMBL" id="LR791714">
    <property type="protein sequence ID" value="CAB3267576.1"/>
    <property type="molecule type" value="mRNA"/>
</dbReference>
<evidence type="ECO:0000256" key="11">
    <source>
        <dbReference type="SAM" id="MobiDB-lite"/>
    </source>
</evidence>